<reference evidence="2 3" key="1">
    <citation type="journal article" date="2012" name="Science">
        <title>The Paleozoic origin of enzymatic lignin decomposition reconstructed from 31 fungal genomes.</title>
        <authorList>
            <person name="Floudas D."/>
            <person name="Binder M."/>
            <person name="Riley R."/>
            <person name="Barry K."/>
            <person name="Blanchette R.A."/>
            <person name="Henrissat B."/>
            <person name="Martinez A.T."/>
            <person name="Otillar R."/>
            <person name="Spatafora J.W."/>
            <person name="Yadav J.S."/>
            <person name="Aerts A."/>
            <person name="Benoit I."/>
            <person name="Boyd A."/>
            <person name="Carlson A."/>
            <person name="Copeland A."/>
            <person name="Coutinho P.M."/>
            <person name="de Vries R.P."/>
            <person name="Ferreira P."/>
            <person name="Findley K."/>
            <person name="Foster B."/>
            <person name="Gaskell J."/>
            <person name="Glotzer D."/>
            <person name="Gorecki P."/>
            <person name="Heitman J."/>
            <person name="Hesse C."/>
            <person name="Hori C."/>
            <person name="Igarashi K."/>
            <person name="Jurgens J.A."/>
            <person name="Kallen N."/>
            <person name="Kersten P."/>
            <person name="Kohler A."/>
            <person name="Kuees U."/>
            <person name="Kumar T.K.A."/>
            <person name="Kuo A."/>
            <person name="LaButti K."/>
            <person name="Larrondo L.F."/>
            <person name="Lindquist E."/>
            <person name="Ling A."/>
            <person name="Lombard V."/>
            <person name="Lucas S."/>
            <person name="Lundell T."/>
            <person name="Martin R."/>
            <person name="McLaughlin D.J."/>
            <person name="Morgenstern I."/>
            <person name="Morin E."/>
            <person name="Murat C."/>
            <person name="Nagy L.G."/>
            <person name="Nolan M."/>
            <person name="Ohm R.A."/>
            <person name="Patyshakuliyeva A."/>
            <person name="Rokas A."/>
            <person name="Ruiz-Duenas F.J."/>
            <person name="Sabat G."/>
            <person name="Salamov A."/>
            <person name="Samejima M."/>
            <person name="Schmutz J."/>
            <person name="Slot J.C."/>
            <person name="St John F."/>
            <person name="Stenlid J."/>
            <person name="Sun H."/>
            <person name="Sun S."/>
            <person name="Syed K."/>
            <person name="Tsang A."/>
            <person name="Wiebenga A."/>
            <person name="Young D."/>
            <person name="Pisabarro A."/>
            <person name="Eastwood D.C."/>
            <person name="Martin F."/>
            <person name="Cullen D."/>
            <person name="Grigoriev I.V."/>
            <person name="Hibbett D.S."/>
        </authorList>
    </citation>
    <scope>NUCLEOTIDE SEQUENCE [LARGE SCALE GENOMIC DNA]</scope>
    <source>
        <strain evidence="2 3">MD-104</strain>
    </source>
</reference>
<gene>
    <name evidence="2" type="ORF">WOLCODRAFT_152712</name>
</gene>
<evidence type="ECO:0000313" key="2">
    <source>
        <dbReference type="EMBL" id="PCH42674.1"/>
    </source>
</evidence>
<dbReference type="Proteomes" id="UP000218811">
    <property type="component" value="Unassembled WGS sequence"/>
</dbReference>
<evidence type="ECO:0000256" key="1">
    <source>
        <dbReference type="SAM" id="MobiDB-lite"/>
    </source>
</evidence>
<feature type="compositionally biased region" description="Polar residues" evidence="1">
    <location>
        <begin position="15"/>
        <end position="25"/>
    </location>
</feature>
<protein>
    <submittedName>
        <fullName evidence="2">Uncharacterized protein</fullName>
    </submittedName>
</protein>
<organism evidence="2 3">
    <name type="scientific">Wolfiporia cocos (strain MD-104)</name>
    <name type="common">Brown rot fungus</name>
    <dbReference type="NCBI Taxonomy" id="742152"/>
    <lineage>
        <taxon>Eukaryota</taxon>
        <taxon>Fungi</taxon>
        <taxon>Dikarya</taxon>
        <taxon>Basidiomycota</taxon>
        <taxon>Agaricomycotina</taxon>
        <taxon>Agaricomycetes</taxon>
        <taxon>Polyporales</taxon>
        <taxon>Phaeolaceae</taxon>
        <taxon>Wolfiporia</taxon>
    </lineage>
</organism>
<proteinExistence type="predicted"/>
<dbReference type="AlphaFoldDB" id="A0A2H3K0Y4"/>
<name>A0A2H3K0Y4_WOLCO</name>
<evidence type="ECO:0000313" key="3">
    <source>
        <dbReference type="Proteomes" id="UP000218811"/>
    </source>
</evidence>
<keyword evidence="3" id="KW-1185">Reference proteome</keyword>
<feature type="region of interest" description="Disordered" evidence="1">
    <location>
        <begin position="1"/>
        <end position="58"/>
    </location>
</feature>
<feature type="compositionally biased region" description="Basic and acidic residues" evidence="1">
    <location>
        <begin position="33"/>
        <end position="44"/>
    </location>
</feature>
<accession>A0A2H3K0Y4</accession>
<sequence length="153" mass="16931">MLTTTPDVEHRGLSESGQPLAQSPMLSAVDPFPHPEEEARKRDGATSPPRRSVTTLASAFKSEKLERAEYSCAMDTQVDVTVFNLAIGAGSVMIIIRGRPFAGGSHALSMLQLRHLTTQHKRDRMYDESGQFSPHTLPRLHRILQLPTARSSR</sequence>
<dbReference type="EMBL" id="KB468124">
    <property type="protein sequence ID" value="PCH42674.1"/>
    <property type="molecule type" value="Genomic_DNA"/>
</dbReference>